<name>A0AAE1JHQ4_9FABA</name>
<evidence type="ECO:0000256" key="2">
    <source>
        <dbReference type="ARBA" id="ARBA00023157"/>
    </source>
</evidence>
<dbReference type="InterPro" id="IPR036312">
    <property type="entry name" value="Bifun_inhib/LTP/seed_sf"/>
</dbReference>
<keyword evidence="3" id="KW-0813">Transport</keyword>
<feature type="signal peptide" evidence="4">
    <location>
        <begin position="1"/>
        <end position="34"/>
    </location>
</feature>
<sequence length="125" mass="13553">MKMAIASSMLRLAAGIVAAILVAVLISAPKQVGAIPCSVVIPKISPCRGYIDKSKRIPSQSCCDGVKDINDRSKTRQDRVEACKCIKQALSLMSKYDPNRIPLIPGKCRFSFSLPVIKSDTDCNK</sequence>
<keyword evidence="2" id="KW-1015">Disulfide bond</keyword>
<accession>A0AAE1JHQ4</accession>
<dbReference type="EMBL" id="JAWXYG010000006">
    <property type="protein sequence ID" value="KAK4268877.1"/>
    <property type="molecule type" value="Genomic_DNA"/>
</dbReference>
<evidence type="ECO:0000313" key="7">
    <source>
        <dbReference type="Proteomes" id="UP001293593"/>
    </source>
</evidence>
<protein>
    <recommendedName>
        <fullName evidence="3">Non-specific lipid-transfer protein</fullName>
    </recommendedName>
</protein>
<dbReference type="PRINTS" id="PR00382">
    <property type="entry name" value="LIPIDTRNSFER"/>
</dbReference>
<comment type="similarity">
    <text evidence="1 3">Belongs to the plant LTP family.</text>
</comment>
<dbReference type="SUPFAM" id="SSF47699">
    <property type="entry name" value="Bifunctional inhibitor/lipid-transfer protein/seed storage 2S albumin"/>
    <property type="match status" value="1"/>
</dbReference>
<proteinExistence type="inferred from homology"/>
<dbReference type="SMART" id="SM00499">
    <property type="entry name" value="AAI"/>
    <property type="match status" value="1"/>
</dbReference>
<dbReference type="Proteomes" id="UP001293593">
    <property type="component" value="Unassembled WGS sequence"/>
</dbReference>
<dbReference type="GO" id="GO:0008289">
    <property type="term" value="F:lipid binding"/>
    <property type="evidence" value="ECO:0007669"/>
    <property type="project" value="UniProtKB-KW"/>
</dbReference>
<keyword evidence="7" id="KW-1185">Reference proteome</keyword>
<dbReference type="PANTHER" id="PTHR33076">
    <property type="entry name" value="NON-SPECIFIC LIPID-TRANSFER PROTEIN 2-RELATED"/>
    <property type="match status" value="1"/>
</dbReference>
<feature type="chain" id="PRO_5042094762" description="Non-specific lipid-transfer protein" evidence="4">
    <location>
        <begin position="35"/>
        <end position="125"/>
    </location>
</feature>
<dbReference type="InterPro" id="IPR000528">
    <property type="entry name" value="Plant_nsLTP"/>
</dbReference>
<dbReference type="InterPro" id="IPR016140">
    <property type="entry name" value="Bifunc_inhib/LTP/seed_store"/>
</dbReference>
<feature type="domain" description="Bifunctional inhibitor/plant lipid transfer protein/seed storage helical" evidence="5">
    <location>
        <begin position="37"/>
        <end position="123"/>
    </location>
</feature>
<keyword evidence="3" id="KW-0446">Lipid-binding</keyword>
<evidence type="ECO:0000256" key="1">
    <source>
        <dbReference type="ARBA" id="ARBA00009748"/>
    </source>
</evidence>
<comment type="function">
    <text evidence="3">Plant non-specific lipid-transfer proteins transfer phospholipids as well as galactolipids across membranes. May play a role in wax or cutin deposition in the cell walls of expanding epidermal cells and certain secretory tissues.</text>
</comment>
<dbReference type="AlphaFoldDB" id="A0AAE1JHQ4"/>
<comment type="caution">
    <text evidence="6">The sequence shown here is derived from an EMBL/GenBank/DDBJ whole genome shotgun (WGS) entry which is preliminary data.</text>
</comment>
<dbReference type="Pfam" id="PF00234">
    <property type="entry name" value="Tryp_alpha_amyl"/>
    <property type="match status" value="1"/>
</dbReference>
<reference evidence="6" key="1">
    <citation type="submission" date="2023-10" db="EMBL/GenBank/DDBJ databases">
        <title>Chromosome-level genome of the transformable northern wattle, Acacia crassicarpa.</title>
        <authorList>
            <person name="Massaro I."/>
            <person name="Sinha N.R."/>
            <person name="Poethig S."/>
            <person name="Leichty A.R."/>
        </authorList>
    </citation>
    <scope>NUCLEOTIDE SEQUENCE</scope>
    <source>
        <strain evidence="6">Acra3RX</strain>
        <tissue evidence="6">Leaf</tissue>
    </source>
</reference>
<organism evidence="6 7">
    <name type="scientific">Acacia crassicarpa</name>
    <name type="common">northern wattle</name>
    <dbReference type="NCBI Taxonomy" id="499986"/>
    <lineage>
        <taxon>Eukaryota</taxon>
        <taxon>Viridiplantae</taxon>
        <taxon>Streptophyta</taxon>
        <taxon>Embryophyta</taxon>
        <taxon>Tracheophyta</taxon>
        <taxon>Spermatophyta</taxon>
        <taxon>Magnoliopsida</taxon>
        <taxon>eudicotyledons</taxon>
        <taxon>Gunneridae</taxon>
        <taxon>Pentapetalae</taxon>
        <taxon>rosids</taxon>
        <taxon>fabids</taxon>
        <taxon>Fabales</taxon>
        <taxon>Fabaceae</taxon>
        <taxon>Caesalpinioideae</taxon>
        <taxon>mimosoid clade</taxon>
        <taxon>Acacieae</taxon>
        <taxon>Acacia</taxon>
    </lineage>
</organism>
<evidence type="ECO:0000256" key="4">
    <source>
        <dbReference type="SAM" id="SignalP"/>
    </source>
</evidence>
<evidence type="ECO:0000313" key="6">
    <source>
        <dbReference type="EMBL" id="KAK4268877.1"/>
    </source>
</evidence>
<dbReference type="CDD" id="cd01960">
    <property type="entry name" value="nsLTP1"/>
    <property type="match status" value="1"/>
</dbReference>
<keyword evidence="4" id="KW-0732">Signal</keyword>
<dbReference type="Gene3D" id="1.10.110.10">
    <property type="entry name" value="Plant lipid-transfer and hydrophobic proteins"/>
    <property type="match status" value="1"/>
</dbReference>
<gene>
    <name evidence="6" type="ORF">QN277_022106</name>
</gene>
<evidence type="ECO:0000256" key="3">
    <source>
        <dbReference type="RuleBase" id="RU000628"/>
    </source>
</evidence>
<evidence type="ECO:0000259" key="5">
    <source>
        <dbReference type="SMART" id="SM00499"/>
    </source>
</evidence>
<dbReference type="GO" id="GO:0006869">
    <property type="term" value="P:lipid transport"/>
    <property type="evidence" value="ECO:0007669"/>
    <property type="project" value="InterPro"/>
</dbReference>